<dbReference type="Proteomes" id="UP000000768">
    <property type="component" value="Chromosome 7"/>
</dbReference>
<evidence type="ECO:0000313" key="2">
    <source>
        <dbReference type="Proteomes" id="UP000000768"/>
    </source>
</evidence>
<reference evidence="2" key="2">
    <citation type="journal article" date="2018" name="Plant J.">
        <title>The Sorghum bicolor reference genome: improved assembly, gene annotations, a transcriptome atlas, and signatures of genome organization.</title>
        <authorList>
            <person name="McCormick R.F."/>
            <person name="Truong S.K."/>
            <person name="Sreedasyam A."/>
            <person name="Jenkins J."/>
            <person name="Shu S."/>
            <person name="Sims D."/>
            <person name="Kennedy M."/>
            <person name="Amirebrahimi M."/>
            <person name="Weers B.D."/>
            <person name="McKinley B."/>
            <person name="Mattison A."/>
            <person name="Morishige D.T."/>
            <person name="Grimwood J."/>
            <person name="Schmutz J."/>
            <person name="Mullet J.E."/>
        </authorList>
    </citation>
    <scope>NUCLEOTIDE SEQUENCE [LARGE SCALE GENOMIC DNA]</scope>
    <source>
        <strain evidence="2">cv. BTx623</strain>
    </source>
</reference>
<accession>A0A1Z5R9S6</accession>
<evidence type="ECO:0000313" key="1">
    <source>
        <dbReference type="EMBL" id="OQU80181.1"/>
    </source>
</evidence>
<sequence>MIESADHIHHIPRTPPSCWRNTTVALSERRRLLLLCRQLEAVACLRLAVEIWMTAASLWFVTRCRAAGRGDTSAPPNSVLSPCVHRHCEYPETRTVYG</sequence>
<name>A0A1Z5R9S6_SORBI</name>
<dbReference type="AlphaFoldDB" id="A0A1Z5R9S6"/>
<dbReference type="InParanoid" id="A0A1Z5R9S6"/>
<protein>
    <submittedName>
        <fullName evidence="1">Uncharacterized protein</fullName>
    </submittedName>
</protein>
<dbReference type="Gramene" id="OQU80181">
    <property type="protein sequence ID" value="OQU80181"/>
    <property type="gene ID" value="SORBI_3007G090466"/>
</dbReference>
<gene>
    <name evidence="1" type="ORF">SORBI_3007G090466</name>
</gene>
<proteinExistence type="predicted"/>
<keyword evidence="2" id="KW-1185">Reference proteome</keyword>
<organism evidence="1 2">
    <name type="scientific">Sorghum bicolor</name>
    <name type="common">Sorghum</name>
    <name type="synonym">Sorghum vulgare</name>
    <dbReference type="NCBI Taxonomy" id="4558"/>
    <lineage>
        <taxon>Eukaryota</taxon>
        <taxon>Viridiplantae</taxon>
        <taxon>Streptophyta</taxon>
        <taxon>Embryophyta</taxon>
        <taxon>Tracheophyta</taxon>
        <taxon>Spermatophyta</taxon>
        <taxon>Magnoliopsida</taxon>
        <taxon>Liliopsida</taxon>
        <taxon>Poales</taxon>
        <taxon>Poaceae</taxon>
        <taxon>PACMAD clade</taxon>
        <taxon>Panicoideae</taxon>
        <taxon>Andropogonodae</taxon>
        <taxon>Andropogoneae</taxon>
        <taxon>Sorghinae</taxon>
        <taxon>Sorghum</taxon>
    </lineage>
</organism>
<dbReference type="EMBL" id="CM000766">
    <property type="protein sequence ID" value="OQU80181.1"/>
    <property type="molecule type" value="Genomic_DNA"/>
</dbReference>
<reference evidence="1 2" key="1">
    <citation type="journal article" date="2009" name="Nature">
        <title>The Sorghum bicolor genome and the diversification of grasses.</title>
        <authorList>
            <person name="Paterson A.H."/>
            <person name="Bowers J.E."/>
            <person name="Bruggmann R."/>
            <person name="Dubchak I."/>
            <person name="Grimwood J."/>
            <person name="Gundlach H."/>
            <person name="Haberer G."/>
            <person name="Hellsten U."/>
            <person name="Mitros T."/>
            <person name="Poliakov A."/>
            <person name="Schmutz J."/>
            <person name="Spannagl M."/>
            <person name="Tang H."/>
            <person name="Wang X."/>
            <person name="Wicker T."/>
            <person name="Bharti A.K."/>
            <person name="Chapman J."/>
            <person name="Feltus F.A."/>
            <person name="Gowik U."/>
            <person name="Grigoriev I.V."/>
            <person name="Lyons E."/>
            <person name="Maher C.A."/>
            <person name="Martis M."/>
            <person name="Narechania A."/>
            <person name="Otillar R.P."/>
            <person name="Penning B.W."/>
            <person name="Salamov A.A."/>
            <person name="Wang Y."/>
            <person name="Zhang L."/>
            <person name="Carpita N.C."/>
            <person name="Freeling M."/>
            <person name="Gingle A.R."/>
            <person name="Hash C.T."/>
            <person name="Keller B."/>
            <person name="Klein P."/>
            <person name="Kresovich S."/>
            <person name="McCann M.C."/>
            <person name="Ming R."/>
            <person name="Peterson D.G."/>
            <person name="Mehboob-ur-Rahman"/>
            <person name="Ware D."/>
            <person name="Westhoff P."/>
            <person name="Mayer K.F."/>
            <person name="Messing J."/>
            <person name="Rokhsar D.S."/>
        </authorList>
    </citation>
    <scope>NUCLEOTIDE SEQUENCE [LARGE SCALE GENOMIC DNA]</scope>
    <source>
        <strain evidence="2">cv. BTx623</strain>
    </source>
</reference>